<proteinExistence type="predicted"/>
<gene>
    <name evidence="1" type="ORF">ERICIII_04421</name>
</gene>
<organism evidence="1 2">
    <name type="scientific">Paenibacillus larvae subsp. larvae</name>
    <dbReference type="NCBI Taxonomy" id="147375"/>
    <lineage>
        <taxon>Bacteria</taxon>
        <taxon>Bacillati</taxon>
        <taxon>Bacillota</taxon>
        <taxon>Bacilli</taxon>
        <taxon>Bacillales</taxon>
        <taxon>Paenibacillaceae</taxon>
        <taxon>Paenibacillus</taxon>
    </lineage>
</organism>
<evidence type="ECO:0000313" key="1">
    <source>
        <dbReference type="EMBL" id="AVF28480.1"/>
    </source>
</evidence>
<reference evidence="2" key="1">
    <citation type="submission" date="2017-02" db="EMBL/GenBank/DDBJ databases">
        <title>Delineation of Paenibacillus larvae strains originating from foulbrood outbreaks.</title>
        <authorList>
            <person name="Beims H."/>
            <person name="Bunk B."/>
            <person name="Sproeer C."/>
            <person name="Mohr K.I."/>
            <person name="Pradella S."/>
            <person name="Guenther G."/>
            <person name="Rohde M."/>
            <person name="von der Ohe W."/>
            <person name="Steinert M."/>
        </authorList>
    </citation>
    <scope>NUCLEOTIDE SEQUENCE [LARGE SCALE GENOMIC DNA]</scope>
    <source>
        <strain evidence="2">Eric_III</strain>
    </source>
</reference>
<dbReference type="AlphaFoldDB" id="A0A2L1UJ96"/>
<name>A0A2L1UJ96_9BACL</name>
<evidence type="ECO:0000313" key="2">
    <source>
        <dbReference type="Proteomes" id="UP000239833"/>
    </source>
</evidence>
<accession>A0A2L1UJ96</accession>
<dbReference type="Proteomes" id="UP000239833">
    <property type="component" value="Chromosome"/>
</dbReference>
<dbReference type="EMBL" id="CP019655">
    <property type="protein sequence ID" value="AVF28480.1"/>
    <property type="molecule type" value="Genomic_DNA"/>
</dbReference>
<protein>
    <submittedName>
        <fullName evidence="1">Uncharacterized protein</fullName>
    </submittedName>
</protein>
<sequence>MNSKIPLTVQPILSEYIPYLTNEFPILSKDYIYTVQPPSMFI</sequence>